<reference evidence="10 11" key="1">
    <citation type="journal article" date="2011" name="Proc. Natl. Acad. Sci. U.S.A.">
        <title>Evolutionary erosion of yeast sex chromosomes by mating-type switching accidents.</title>
        <authorList>
            <person name="Gordon J.L."/>
            <person name="Armisen D."/>
            <person name="Proux-Wera E."/>
            <person name="Oheigeartaigh S.S."/>
            <person name="Byrne K.P."/>
            <person name="Wolfe K.H."/>
        </authorList>
    </citation>
    <scope>NUCLEOTIDE SEQUENCE [LARGE SCALE GENOMIC DNA]</scope>
    <source>
        <strain evidence="11">ATCC 24235 / CBS 4417 / NBRC 1672 / NRRL Y-8282 / UCD 70-5</strain>
    </source>
</reference>
<dbReference type="OrthoDB" id="550424at2759"/>
<dbReference type="InterPro" id="IPR036869">
    <property type="entry name" value="J_dom_sf"/>
</dbReference>
<dbReference type="InterPro" id="IPR002939">
    <property type="entry name" value="DnaJ_C"/>
</dbReference>
<evidence type="ECO:0000256" key="1">
    <source>
        <dbReference type="ARBA" id="ARBA00022723"/>
    </source>
</evidence>
<feature type="region of interest" description="Disordered" evidence="7">
    <location>
        <begin position="417"/>
        <end position="439"/>
    </location>
</feature>
<dbReference type="STRING" id="1071381.G8BMY4"/>
<evidence type="ECO:0000313" key="11">
    <source>
        <dbReference type="Proteomes" id="UP000005666"/>
    </source>
</evidence>
<dbReference type="Pfam" id="PF00684">
    <property type="entry name" value="DnaJ_CXXCXGXG"/>
    <property type="match status" value="1"/>
</dbReference>
<gene>
    <name evidence="10" type="primary">TPHA0A01790</name>
    <name evidence="10" type="ordered locus">TPHA_0A01790</name>
</gene>
<proteinExistence type="predicted"/>
<dbReference type="InterPro" id="IPR036410">
    <property type="entry name" value="HSP_DnaJ_Cys-rich_dom_sf"/>
</dbReference>
<keyword evidence="2" id="KW-0677">Repeat</keyword>
<dbReference type="SMART" id="SM00271">
    <property type="entry name" value="DnaJ"/>
    <property type="match status" value="1"/>
</dbReference>
<dbReference type="HOGENOM" id="CLU_017633_10_0_1"/>
<dbReference type="FunFam" id="2.10.230.10:FF:000001">
    <property type="entry name" value="DnaJ subfamily A member 2"/>
    <property type="match status" value="1"/>
</dbReference>
<dbReference type="Gene3D" id="2.60.260.20">
    <property type="entry name" value="Urease metallochaperone UreE, N-terminal domain"/>
    <property type="match status" value="2"/>
</dbReference>
<feature type="domain" description="J" evidence="8">
    <location>
        <begin position="11"/>
        <end position="84"/>
    </location>
</feature>
<dbReference type="InterPro" id="IPR044713">
    <property type="entry name" value="DNJA1/2-like"/>
</dbReference>
<dbReference type="InterPro" id="IPR001305">
    <property type="entry name" value="HSP_DnaJ_Cys-rich_dom"/>
</dbReference>
<evidence type="ECO:0000256" key="7">
    <source>
        <dbReference type="SAM" id="MobiDB-lite"/>
    </source>
</evidence>
<dbReference type="EMBL" id="HE612856">
    <property type="protein sequence ID" value="CCE61262.1"/>
    <property type="molecule type" value="Genomic_DNA"/>
</dbReference>
<organism evidence="10 11">
    <name type="scientific">Tetrapisispora phaffii (strain ATCC 24235 / CBS 4417 / NBRC 1672 / NRRL Y-8282 / UCD 70-5)</name>
    <name type="common">Yeast</name>
    <name type="synonym">Fabospora phaffii</name>
    <dbReference type="NCBI Taxonomy" id="1071381"/>
    <lineage>
        <taxon>Eukaryota</taxon>
        <taxon>Fungi</taxon>
        <taxon>Dikarya</taxon>
        <taxon>Ascomycota</taxon>
        <taxon>Saccharomycotina</taxon>
        <taxon>Saccharomycetes</taxon>
        <taxon>Saccharomycetales</taxon>
        <taxon>Saccharomycetaceae</taxon>
        <taxon>Tetrapisispora</taxon>
    </lineage>
</organism>
<dbReference type="OMA" id="THCFKHL"/>
<keyword evidence="4 6" id="KW-0862">Zinc</keyword>
<accession>G8BMY4</accession>
<dbReference type="GO" id="GO:0001671">
    <property type="term" value="F:ATPase activator activity"/>
    <property type="evidence" value="ECO:0007669"/>
    <property type="project" value="UniProtKB-ARBA"/>
</dbReference>
<evidence type="ECO:0000256" key="6">
    <source>
        <dbReference type="PROSITE-ProRule" id="PRU00546"/>
    </source>
</evidence>
<dbReference type="CDD" id="cd10747">
    <property type="entry name" value="DnaJ_C"/>
    <property type="match status" value="1"/>
</dbReference>
<dbReference type="Pfam" id="PF01556">
    <property type="entry name" value="DnaJ_C"/>
    <property type="match status" value="1"/>
</dbReference>
<dbReference type="SUPFAM" id="SSF57938">
    <property type="entry name" value="DnaJ/Hsp40 cysteine-rich domain"/>
    <property type="match status" value="1"/>
</dbReference>
<dbReference type="PROSITE" id="PS50076">
    <property type="entry name" value="DNAJ_2"/>
    <property type="match status" value="1"/>
</dbReference>
<name>G8BMY4_TETPH</name>
<dbReference type="RefSeq" id="XP_003683696.1">
    <property type="nucleotide sequence ID" value="XM_003683648.1"/>
</dbReference>
<evidence type="ECO:0000256" key="5">
    <source>
        <dbReference type="ARBA" id="ARBA00023186"/>
    </source>
</evidence>
<dbReference type="PANTHER" id="PTHR43888">
    <property type="entry name" value="DNAJ-LIKE-2, ISOFORM A-RELATED"/>
    <property type="match status" value="1"/>
</dbReference>
<dbReference type="Gene3D" id="1.10.287.110">
    <property type="entry name" value="DnaJ domain"/>
    <property type="match status" value="1"/>
</dbReference>
<dbReference type="GO" id="GO:0051082">
    <property type="term" value="F:unfolded protein binding"/>
    <property type="evidence" value="ECO:0007669"/>
    <property type="project" value="InterPro"/>
</dbReference>
<keyword evidence="5" id="KW-0143">Chaperone</keyword>
<evidence type="ECO:0000313" key="10">
    <source>
        <dbReference type="EMBL" id="CCE61262.1"/>
    </source>
</evidence>
<dbReference type="Pfam" id="PF00226">
    <property type="entry name" value="DnaJ"/>
    <property type="match status" value="1"/>
</dbReference>
<keyword evidence="3 6" id="KW-0863">Zinc-finger</keyword>
<feature type="domain" description="CR-type" evidence="9">
    <location>
        <begin position="125"/>
        <end position="221"/>
    </location>
</feature>
<dbReference type="PRINTS" id="PR00625">
    <property type="entry name" value="JDOMAIN"/>
</dbReference>
<dbReference type="InterPro" id="IPR008971">
    <property type="entry name" value="HSP40/DnaJ_pept-bd"/>
</dbReference>
<protein>
    <recommendedName>
        <fullName evidence="12">J domain-containing protein</fullName>
    </recommendedName>
</protein>
<dbReference type="PROSITE" id="PS51188">
    <property type="entry name" value="ZF_CR"/>
    <property type="match status" value="1"/>
</dbReference>
<evidence type="ECO:0000259" key="8">
    <source>
        <dbReference type="PROSITE" id="PS50076"/>
    </source>
</evidence>
<dbReference type="GO" id="GO:0008270">
    <property type="term" value="F:zinc ion binding"/>
    <property type="evidence" value="ECO:0007669"/>
    <property type="project" value="UniProtKB-KW"/>
</dbReference>
<dbReference type="KEGG" id="tpf:TPHA_0A01790"/>
<dbReference type="GeneID" id="11532692"/>
<dbReference type="CDD" id="cd10719">
    <property type="entry name" value="DnaJ_zf"/>
    <property type="match status" value="1"/>
</dbReference>
<dbReference type="SUPFAM" id="SSF46565">
    <property type="entry name" value="Chaperone J-domain"/>
    <property type="match status" value="1"/>
</dbReference>
<sequence>MSNENDPSTKDLYAILEVDETITQDELKKQYRKLALKYHPDKVQTTDGDEDDVKLEYELKFKEIISAYEILSDEEKRKQYDLQKNFRDANQGSDYGDGINTAFGNQTSKDISIPLKVTIKDLYNGKIIRYDIKRNVICEKCVGLGWRSRKNGKQYVPPLTECKTCDGAGYKQVRQQIAPGFFTKQNLVCKNCDGKGRYYKKPASSKNFCLKCNGKGIIEISESITVNIPRGSSDKDTIIIDNKADQELGKFKTGDLIFVLEEIDDEQTALKRYGDKDLITELTISLADAITGFKEKPIVKTLDGRLLRLSIPVGKVIRFGDILKVEGEGWPLNKNATRSGDLYIKFNIEFPADNWNSEMNDIIKIRNLLPAISDAKADILGDMPKDDIFNITMNSEDISNYDFVKDLPDIIDTSHNNGAEYGHNGDSANFTEMPECSQQ</sequence>
<feature type="zinc finger region" description="CR-type" evidence="6">
    <location>
        <begin position="125"/>
        <end position="221"/>
    </location>
</feature>
<dbReference type="AlphaFoldDB" id="G8BMY4"/>
<dbReference type="eggNOG" id="KOG0712">
    <property type="taxonomic scope" value="Eukaryota"/>
</dbReference>
<feature type="compositionally biased region" description="Polar residues" evidence="7">
    <location>
        <begin position="426"/>
        <end position="439"/>
    </location>
</feature>
<evidence type="ECO:0000256" key="4">
    <source>
        <dbReference type="ARBA" id="ARBA00022833"/>
    </source>
</evidence>
<dbReference type="GO" id="GO:0072655">
    <property type="term" value="P:establishment of protein localization to mitochondrion"/>
    <property type="evidence" value="ECO:0007669"/>
    <property type="project" value="UniProtKB-ARBA"/>
</dbReference>
<dbReference type="SUPFAM" id="SSF49493">
    <property type="entry name" value="HSP40/DnaJ peptide-binding domain"/>
    <property type="match status" value="2"/>
</dbReference>
<dbReference type="Gene3D" id="2.10.230.10">
    <property type="entry name" value="Heat shock protein DnaJ, cysteine-rich domain"/>
    <property type="match status" value="1"/>
</dbReference>
<dbReference type="GO" id="GO:0006457">
    <property type="term" value="P:protein folding"/>
    <property type="evidence" value="ECO:0007669"/>
    <property type="project" value="InterPro"/>
</dbReference>
<evidence type="ECO:0000256" key="2">
    <source>
        <dbReference type="ARBA" id="ARBA00022737"/>
    </source>
</evidence>
<evidence type="ECO:0000256" key="3">
    <source>
        <dbReference type="ARBA" id="ARBA00022771"/>
    </source>
</evidence>
<dbReference type="GO" id="GO:0030544">
    <property type="term" value="F:Hsp70 protein binding"/>
    <property type="evidence" value="ECO:0007669"/>
    <property type="project" value="InterPro"/>
</dbReference>
<evidence type="ECO:0008006" key="12">
    <source>
        <dbReference type="Google" id="ProtNLM"/>
    </source>
</evidence>
<dbReference type="CDD" id="cd06257">
    <property type="entry name" value="DnaJ"/>
    <property type="match status" value="1"/>
</dbReference>
<evidence type="ECO:0000259" key="9">
    <source>
        <dbReference type="PROSITE" id="PS51188"/>
    </source>
</evidence>
<keyword evidence="1 6" id="KW-0479">Metal-binding</keyword>
<dbReference type="InterPro" id="IPR001623">
    <property type="entry name" value="DnaJ_domain"/>
</dbReference>
<keyword evidence="11" id="KW-1185">Reference proteome</keyword>
<dbReference type="Proteomes" id="UP000005666">
    <property type="component" value="Chromosome 1"/>
</dbReference>
<dbReference type="FunFam" id="2.60.260.20:FF:000003">
    <property type="entry name" value="DnaJ subfamily A member 2"/>
    <property type="match status" value="1"/>
</dbReference>